<accession>A0ABU6UU82</accession>
<organism evidence="2 3">
    <name type="scientific">Stylosanthes scabra</name>
    <dbReference type="NCBI Taxonomy" id="79078"/>
    <lineage>
        <taxon>Eukaryota</taxon>
        <taxon>Viridiplantae</taxon>
        <taxon>Streptophyta</taxon>
        <taxon>Embryophyta</taxon>
        <taxon>Tracheophyta</taxon>
        <taxon>Spermatophyta</taxon>
        <taxon>Magnoliopsida</taxon>
        <taxon>eudicotyledons</taxon>
        <taxon>Gunneridae</taxon>
        <taxon>Pentapetalae</taxon>
        <taxon>rosids</taxon>
        <taxon>fabids</taxon>
        <taxon>Fabales</taxon>
        <taxon>Fabaceae</taxon>
        <taxon>Papilionoideae</taxon>
        <taxon>50 kb inversion clade</taxon>
        <taxon>dalbergioids sensu lato</taxon>
        <taxon>Dalbergieae</taxon>
        <taxon>Pterocarpus clade</taxon>
        <taxon>Stylosanthes</taxon>
    </lineage>
</organism>
<protein>
    <submittedName>
        <fullName evidence="2">Uncharacterized protein</fullName>
    </submittedName>
</protein>
<sequence>MKIVHSASSEATPSKLPFELQFEWVNFSNLNFIGPQHYALLETDGQLKAHCGVMDKRKWTPWGWMNQDGDKDGVDSDNKHAED</sequence>
<dbReference type="Proteomes" id="UP001341840">
    <property type="component" value="Unassembled WGS sequence"/>
</dbReference>
<keyword evidence="3" id="KW-1185">Reference proteome</keyword>
<evidence type="ECO:0000313" key="2">
    <source>
        <dbReference type="EMBL" id="MED6163173.1"/>
    </source>
</evidence>
<feature type="region of interest" description="Disordered" evidence="1">
    <location>
        <begin position="62"/>
        <end position="83"/>
    </location>
</feature>
<evidence type="ECO:0000256" key="1">
    <source>
        <dbReference type="SAM" id="MobiDB-lite"/>
    </source>
</evidence>
<proteinExistence type="predicted"/>
<dbReference type="EMBL" id="JASCZI010121867">
    <property type="protein sequence ID" value="MED6163173.1"/>
    <property type="molecule type" value="Genomic_DNA"/>
</dbReference>
<gene>
    <name evidence="2" type="ORF">PIB30_077353</name>
</gene>
<evidence type="ECO:0000313" key="3">
    <source>
        <dbReference type="Proteomes" id="UP001341840"/>
    </source>
</evidence>
<comment type="caution">
    <text evidence="2">The sequence shown here is derived from an EMBL/GenBank/DDBJ whole genome shotgun (WGS) entry which is preliminary data.</text>
</comment>
<feature type="compositionally biased region" description="Basic and acidic residues" evidence="1">
    <location>
        <begin position="68"/>
        <end position="83"/>
    </location>
</feature>
<name>A0ABU6UU82_9FABA</name>
<reference evidence="2 3" key="1">
    <citation type="journal article" date="2023" name="Plants (Basel)">
        <title>Bridging the Gap: Combining Genomics and Transcriptomics Approaches to Understand Stylosanthes scabra, an Orphan Legume from the Brazilian Caatinga.</title>
        <authorList>
            <person name="Ferreira-Neto J.R.C."/>
            <person name="da Silva M.D."/>
            <person name="Binneck E."/>
            <person name="de Melo N.F."/>
            <person name="da Silva R.H."/>
            <person name="de Melo A.L.T.M."/>
            <person name="Pandolfi V."/>
            <person name="Bustamante F.O."/>
            <person name="Brasileiro-Vidal A.C."/>
            <person name="Benko-Iseppon A.M."/>
        </authorList>
    </citation>
    <scope>NUCLEOTIDE SEQUENCE [LARGE SCALE GENOMIC DNA]</scope>
    <source>
        <tissue evidence="2">Leaves</tissue>
    </source>
</reference>